<evidence type="ECO:0008006" key="3">
    <source>
        <dbReference type="Google" id="ProtNLM"/>
    </source>
</evidence>
<proteinExistence type="predicted"/>
<gene>
    <name evidence="1" type="ORF">CCOS864_03506</name>
</gene>
<evidence type="ECO:0000313" key="2">
    <source>
        <dbReference type="Proteomes" id="UP000255177"/>
    </source>
</evidence>
<reference evidence="2" key="1">
    <citation type="submission" date="2018-07" db="EMBL/GenBank/DDBJ databases">
        <authorList>
            <person name="Blom J."/>
        </authorList>
    </citation>
    <scope>NUCLEOTIDE SEQUENCE [LARGE SCALE GENOMIC DNA]</scope>
    <source>
        <strain evidence="2">CCOS 864</strain>
    </source>
</reference>
<keyword evidence="2" id="KW-1185">Reference proteome</keyword>
<dbReference type="AlphaFoldDB" id="A0A380T1B6"/>
<dbReference type="RefSeq" id="WP_115087651.1">
    <property type="nucleotide sequence ID" value="NZ_CBCSFG010000027.1"/>
</dbReference>
<sequence>MPMSKREQAQLDRRLVATLTDACETAKAEIVGFAWLTHLVDYTRFPSSLQVIWVFESRAAKDHALASGQGERMIELTALALQDADVELRPLAPHVQFDVEKRG</sequence>
<name>A0A380T1B6_9PSED</name>
<dbReference type="Proteomes" id="UP000255177">
    <property type="component" value="Unassembled WGS sequence"/>
</dbReference>
<dbReference type="EMBL" id="UIDD01000008">
    <property type="protein sequence ID" value="SUQ64052.1"/>
    <property type="molecule type" value="Genomic_DNA"/>
</dbReference>
<protein>
    <recommendedName>
        <fullName evidence="3">Fis family transcriptional regulator</fullName>
    </recommendedName>
</protein>
<evidence type="ECO:0000313" key="1">
    <source>
        <dbReference type="EMBL" id="SUQ64052.1"/>
    </source>
</evidence>
<organism evidence="1 2">
    <name type="scientific">Pseudomonas wadenswilerensis</name>
    <dbReference type="NCBI Taxonomy" id="1785161"/>
    <lineage>
        <taxon>Bacteria</taxon>
        <taxon>Pseudomonadati</taxon>
        <taxon>Pseudomonadota</taxon>
        <taxon>Gammaproteobacteria</taxon>
        <taxon>Pseudomonadales</taxon>
        <taxon>Pseudomonadaceae</taxon>
        <taxon>Pseudomonas</taxon>
    </lineage>
</organism>
<accession>A0A380T1B6</accession>